<reference evidence="7 8" key="1">
    <citation type="submission" date="2019-03" db="EMBL/GenBank/DDBJ databases">
        <title>Genomic Encyclopedia of Type Strains, Phase IV (KMG-IV): sequencing the most valuable type-strain genomes for metagenomic binning, comparative biology and taxonomic classification.</title>
        <authorList>
            <person name="Goeker M."/>
        </authorList>
    </citation>
    <scope>NUCLEOTIDE SEQUENCE [LARGE SCALE GENOMIC DNA]</scope>
    <source>
        <strain evidence="7 8">DSM 45361</strain>
    </source>
</reference>
<dbReference type="Pfam" id="PF00440">
    <property type="entry name" value="TetR_N"/>
    <property type="match status" value="1"/>
</dbReference>
<accession>A0A4R6SES2</accession>
<feature type="domain" description="HTH tetR-type" evidence="6">
    <location>
        <begin position="16"/>
        <end position="75"/>
    </location>
</feature>
<dbReference type="PANTHER" id="PTHR30055">
    <property type="entry name" value="HTH-TYPE TRANSCRIPTIONAL REGULATOR RUTR"/>
    <property type="match status" value="1"/>
</dbReference>
<dbReference type="PANTHER" id="PTHR30055:SF151">
    <property type="entry name" value="TRANSCRIPTIONAL REGULATORY PROTEIN"/>
    <property type="match status" value="1"/>
</dbReference>
<gene>
    <name evidence="7" type="ORF">EV186_103520</name>
</gene>
<evidence type="ECO:0000313" key="8">
    <source>
        <dbReference type="Proteomes" id="UP000295444"/>
    </source>
</evidence>
<proteinExistence type="predicted"/>
<dbReference type="Gene3D" id="1.10.357.10">
    <property type="entry name" value="Tetracycline Repressor, domain 2"/>
    <property type="match status" value="1"/>
</dbReference>
<evidence type="ECO:0000256" key="3">
    <source>
        <dbReference type="ARBA" id="ARBA00023163"/>
    </source>
</evidence>
<comment type="caution">
    <text evidence="7">The sequence shown here is derived from an EMBL/GenBank/DDBJ whole genome shotgun (WGS) entry which is preliminary data.</text>
</comment>
<sequence>MSPRSYNSAKRKQGAEETKDRIVSSARALLAGRNPQLSLDAVAKHADVSRQTVYNAFGGKRGLLEALCDHLAGRGGLHRLGEAFTSKDPLGELVATFAAFWKHDLVATRRLRAFAALDDDLRAVIADRDQRRRLAISEVLRRAGMTADDRLTTLLWTLTSFETYDTVAGERGHDEAVAVLRDAAVALAGIGTGE</sequence>
<dbReference type="InterPro" id="IPR009057">
    <property type="entry name" value="Homeodomain-like_sf"/>
</dbReference>
<dbReference type="RefSeq" id="WP_166659235.1">
    <property type="nucleotide sequence ID" value="NZ_SNXZ01000003.1"/>
</dbReference>
<dbReference type="InterPro" id="IPR050109">
    <property type="entry name" value="HTH-type_TetR-like_transc_reg"/>
</dbReference>
<evidence type="ECO:0000259" key="6">
    <source>
        <dbReference type="PROSITE" id="PS50977"/>
    </source>
</evidence>
<dbReference type="InterPro" id="IPR001647">
    <property type="entry name" value="HTH_TetR"/>
</dbReference>
<evidence type="ECO:0000256" key="4">
    <source>
        <dbReference type="PROSITE-ProRule" id="PRU00335"/>
    </source>
</evidence>
<evidence type="ECO:0000313" key="7">
    <source>
        <dbReference type="EMBL" id="TDP97556.1"/>
    </source>
</evidence>
<dbReference type="EMBL" id="SNXZ01000003">
    <property type="protein sequence ID" value="TDP97556.1"/>
    <property type="molecule type" value="Genomic_DNA"/>
</dbReference>
<evidence type="ECO:0000256" key="5">
    <source>
        <dbReference type="SAM" id="MobiDB-lite"/>
    </source>
</evidence>
<keyword evidence="2 4" id="KW-0238">DNA-binding</keyword>
<name>A0A4R6SES2_LABRH</name>
<dbReference type="SUPFAM" id="SSF46689">
    <property type="entry name" value="Homeodomain-like"/>
    <property type="match status" value="1"/>
</dbReference>
<dbReference type="AlphaFoldDB" id="A0A4R6SES2"/>
<feature type="region of interest" description="Disordered" evidence="5">
    <location>
        <begin position="1"/>
        <end position="20"/>
    </location>
</feature>
<keyword evidence="8" id="KW-1185">Reference proteome</keyword>
<evidence type="ECO:0000256" key="1">
    <source>
        <dbReference type="ARBA" id="ARBA00023015"/>
    </source>
</evidence>
<organism evidence="7 8">
    <name type="scientific">Labedaea rhizosphaerae</name>
    <dbReference type="NCBI Taxonomy" id="598644"/>
    <lineage>
        <taxon>Bacteria</taxon>
        <taxon>Bacillati</taxon>
        <taxon>Actinomycetota</taxon>
        <taxon>Actinomycetes</taxon>
        <taxon>Pseudonocardiales</taxon>
        <taxon>Pseudonocardiaceae</taxon>
        <taxon>Labedaea</taxon>
    </lineage>
</organism>
<protein>
    <submittedName>
        <fullName evidence="7">TetR family transcriptional regulator</fullName>
    </submittedName>
</protein>
<evidence type="ECO:0000256" key="2">
    <source>
        <dbReference type="ARBA" id="ARBA00023125"/>
    </source>
</evidence>
<feature type="DNA-binding region" description="H-T-H motif" evidence="4">
    <location>
        <begin position="38"/>
        <end position="57"/>
    </location>
</feature>
<dbReference type="Proteomes" id="UP000295444">
    <property type="component" value="Unassembled WGS sequence"/>
</dbReference>
<dbReference type="GO" id="GO:0003700">
    <property type="term" value="F:DNA-binding transcription factor activity"/>
    <property type="evidence" value="ECO:0007669"/>
    <property type="project" value="TreeGrafter"/>
</dbReference>
<keyword evidence="1" id="KW-0805">Transcription regulation</keyword>
<dbReference type="PROSITE" id="PS50977">
    <property type="entry name" value="HTH_TETR_2"/>
    <property type="match status" value="1"/>
</dbReference>
<keyword evidence="3" id="KW-0804">Transcription</keyword>
<dbReference type="GO" id="GO:0000976">
    <property type="term" value="F:transcription cis-regulatory region binding"/>
    <property type="evidence" value="ECO:0007669"/>
    <property type="project" value="TreeGrafter"/>
</dbReference>